<dbReference type="FunFam" id="1.20.272.40:FF:000002">
    <property type="entry name" value="ATP-dependent RNA helicase SUV3, mitochondrial"/>
    <property type="match status" value="1"/>
</dbReference>
<evidence type="ECO:0000256" key="11">
    <source>
        <dbReference type="ARBA" id="ARBA00047984"/>
    </source>
</evidence>
<organism evidence="14 15">
    <name type="scientific">Amylocarpus encephaloides</name>
    <dbReference type="NCBI Taxonomy" id="45428"/>
    <lineage>
        <taxon>Eukaryota</taxon>
        <taxon>Fungi</taxon>
        <taxon>Dikarya</taxon>
        <taxon>Ascomycota</taxon>
        <taxon>Pezizomycotina</taxon>
        <taxon>Leotiomycetes</taxon>
        <taxon>Helotiales</taxon>
        <taxon>Helotiales incertae sedis</taxon>
        <taxon>Amylocarpus</taxon>
    </lineage>
</organism>
<comment type="caution">
    <text evidence="14">The sequence shown here is derived from an EMBL/GenBank/DDBJ whole genome shotgun (WGS) entry which is preliminary data.</text>
</comment>
<name>A0A9P7YHS9_9HELO</name>
<reference evidence="14" key="1">
    <citation type="journal article" date="2021" name="IMA Fungus">
        <title>Genomic characterization of three marine fungi, including Emericellopsis atlantica sp. nov. with signatures of a generalist lifestyle and marine biomass degradation.</title>
        <authorList>
            <person name="Hagestad O.C."/>
            <person name="Hou L."/>
            <person name="Andersen J.H."/>
            <person name="Hansen E.H."/>
            <person name="Altermark B."/>
            <person name="Li C."/>
            <person name="Kuhnert E."/>
            <person name="Cox R.J."/>
            <person name="Crous P.W."/>
            <person name="Spatafora J.W."/>
            <person name="Lail K."/>
            <person name="Amirebrahimi M."/>
            <person name="Lipzen A."/>
            <person name="Pangilinan J."/>
            <person name="Andreopoulos W."/>
            <person name="Hayes R.D."/>
            <person name="Ng V."/>
            <person name="Grigoriev I.V."/>
            <person name="Jackson S.A."/>
            <person name="Sutton T.D.S."/>
            <person name="Dobson A.D.W."/>
            <person name="Rama T."/>
        </authorList>
    </citation>
    <scope>NUCLEOTIDE SEQUENCE</scope>
    <source>
        <strain evidence="14">TRa018bII</strain>
    </source>
</reference>
<dbReference type="SMART" id="SM00490">
    <property type="entry name" value="HELICc"/>
    <property type="match status" value="1"/>
</dbReference>
<dbReference type="GO" id="GO:0005524">
    <property type="term" value="F:ATP binding"/>
    <property type="evidence" value="ECO:0007669"/>
    <property type="project" value="UniProtKB-KW"/>
</dbReference>
<evidence type="ECO:0000256" key="5">
    <source>
        <dbReference type="ARBA" id="ARBA00022741"/>
    </source>
</evidence>
<dbReference type="EC" id="3.6.4.13" evidence="4"/>
<comment type="cofactor">
    <cofactor evidence="2">
        <name>Mg(2+)</name>
        <dbReference type="ChEBI" id="CHEBI:18420"/>
    </cofactor>
</comment>
<dbReference type="InterPro" id="IPR050699">
    <property type="entry name" value="RNA-DNA_Helicase"/>
</dbReference>
<proteinExistence type="predicted"/>
<evidence type="ECO:0000256" key="2">
    <source>
        <dbReference type="ARBA" id="ARBA00001946"/>
    </source>
</evidence>
<keyword evidence="8" id="KW-0067">ATP-binding</keyword>
<comment type="catalytic activity">
    <reaction evidence="11">
        <text>ATP + H2O = ADP + phosphate + H(+)</text>
        <dbReference type="Rhea" id="RHEA:13065"/>
        <dbReference type="ChEBI" id="CHEBI:15377"/>
        <dbReference type="ChEBI" id="CHEBI:15378"/>
        <dbReference type="ChEBI" id="CHEBI:30616"/>
        <dbReference type="ChEBI" id="CHEBI:43474"/>
        <dbReference type="ChEBI" id="CHEBI:456216"/>
        <dbReference type="EC" id="3.6.4.13"/>
    </reaction>
</comment>
<evidence type="ECO:0000256" key="3">
    <source>
        <dbReference type="ARBA" id="ARBA00004173"/>
    </source>
</evidence>
<dbReference type="Proteomes" id="UP000824998">
    <property type="component" value="Unassembled WGS sequence"/>
</dbReference>
<evidence type="ECO:0000256" key="6">
    <source>
        <dbReference type="ARBA" id="ARBA00022801"/>
    </source>
</evidence>
<dbReference type="InterPro" id="IPR055206">
    <property type="entry name" value="DEXQc_SUV3"/>
</dbReference>
<dbReference type="InterPro" id="IPR027417">
    <property type="entry name" value="P-loop_NTPase"/>
</dbReference>
<accession>A0A9P7YHS9</accession>
<dbReference type="PANTHER" id="PTHR12131:SF1">
    <property type="entry name" value="ATP-DEPENDENT RNA HELICASE SUPV3L1, MITOCHONDRIAL-RELATED"/>
    <property type="match status" value="1"/>
</dbReference>
<dbReference type="Pfam" id="PF18147">
    <property type="entry name" value="Suv3_C_1"/>
    <property type="match status" value="1"/>
</dbReference>
<dbReference type="GO" id="GO:0000965">
    <property type="term" value="P:mitochondrial RNA 3'-end processing"/>
    <property type="evidence" value="ECO:0007669"/>
    <property type="project" value="TreeGrafter"/>
</dbReference>
<keyword evidence="6 14" id="KW-0378">Hydrolase</keyword>
<evidence type="ECO:0000313" key="14">
    <source>
        <dbReference type="EMBL" id="KAG9234064.1"/>
    </source>
</evidence>
<comment type="subcellular location">
    <subcellularLocation>
        <location evidence="3">Mitochondrion</location>
    </subcellularLocation>
</comment>
<dbReference type="FunFam" id="3.40.50.300:FF:000957">
    <property type="entry name" value="ATP-dependent RNA helicase SUV3L, mitochondrial"/>
    <property type="match status" value="1"/>
</dbReference>
<dbReference type="EMBL" id="MU251477">
    <property type="protein sequence ID" value="KAG9234064.1"/>
    <property type="molecule type" value="Genomic_DNA"/>
</dbReference>
<keyword evidence="9" id="KW-0809">Transit peptide</keyword>
<dbReference type="InterPro" id="IPR022192">
    <property type="entry name" value="SUV3_C"/>
</dbReference>
<evidence type="ECO:0000256" key="1">
    <source>
        <dbReference type="ARBA" id="ARBA00001936"/>
    </source>
</evidence>
<dbReference type="PROSITE" id="PS51194">
    <property type="entry name" value="HELICASE_CTER"/>
    <property type="match status" value="1"/>
</dbReference>
<evidence type="ECO:0000256" key="9">
    <source>
        <dbReference type="ARBA" id="ARBA00022946"/>
    </source>
</evidence>
<evidence type="ECO:0000259" key="13">
    <source>
        <dbReference type="PROSITE" id="PS51194"/>
    </source>
</evidence>
<evidence type="ECO:0000313" key="15">
    <source>
        <dbReference type="Proteomes" id="UP000824998"/>
    </source>
</evidence>
<keyword evidence="7" id="KW-0347">Helicase</keyword>
<evidence type="ECO:0000256" key="12">
    <source>
        <dbReference type="SAM" id="MobiDB-lite"/>
    </source>
</evidence>
<evidence type="ECO:0000256" key="7">
    <source>
        <dbReference type="ARBA" id="ARBA00022806"/>
    </source>
</evidence>
<sequence length="817" mass="91517">MSLAIRRAGRCAFCTFRVSEQSTPSLLQWHIGAKRRRSVRSSGGSRSTQLRSAPPRAEQFRPPSEHKPRNHDSGPSSKGFERLLLEELRRHKSYAEDKANNDSRIWQLTHAEARNARKLLAKQLSHFETQVKTALARAREHRNATKENNTLYFYLRQAFVDKDMRGLGAEMRYRFHTSNFETEHQSSHTVELQQALADLTHPLEWFPGTRAMQRTIHLHIGPTNSGKTYHALKRLEAAKSGIYAGPLRLLAHEVYSRFNAKGKKCALITGEEQRIPEGLNTVMNSCTVEMVPLNAQVEVAVIDEIQMLGDSERGWAWTQAFVGVQAKEVHLCGEVRVESLIRSMCEAMGDKLVIHRYERLGLLKVEPRPVGFAFDQLKKGDALILFSRVQIHAMKKEIEKKTGKRVAVVYGSLPPETRAAQAALFNDPDNDYDFLVASNAIGMGLNLSVKRIIFEATAKHDGIGKRRLETSEIKQIAGRAGRFKSAHSTIQQGTDIQESTKLDVDQDPNVEATTGYVTAMHKDDLAIINKAMHLDAPPLKTAGLFPAAEIMKRFTALFPAATPFSYIVLRLQELAKLHPQYHLCGLRDQILILDLIQPFKISIDDRIVFMSAPINVRRKDPLMSLVVVELAQCLANQTSGELLDLKSLPLYMLDQDIHDHPLGTKGYLGMAEAFHQSINLYLWLSYRFSGVFRSQSLAFHVKRLIEAKIDECLAEVQWQAHLERGYSRKLEAQGRLKDELSALETSENSIGNALEGDDEVEAEDMLDENDAHLATDTQVGAVKSAAGESTLVPEDGNIPVPPLVAHAPESLHREAGV</sequence>
<dbReference type="Gene3D" id="3.40.50.300">
    <property type="entry name" value="P-loop containing nucleotide triphosphate hydrolases"/>
    <property type="match status" value="2"/>
</dbReference>
<dbReference type="GO" id="GO:0003724">
    <property type="term" value="F:RNA helicase activity"/>
    <property type="evidence" value="ECO:0007669"/>
    <property type="project" value="UniProtKB-EC"/>
</dbReference>
<protein>
    <recommendedName>
        <fullName evidence="4">RNA helicase</fullName>
        <ecNumber evidence="4">3.6.4.13</ecNumber>
    </recommendedName>
</protein>
<dbReference type="InterPro" id="IPR041082">
    <property type="entry name" value="Suv3_C_1"/>
</dbReference>
<dbReference type="Gene3D" id="1.20.58.1080">
    <property type="match status" value="1"/>
</dbReference>
<dbReference type="GO" id="GO:0016787">
    <property type="term" value="F:hydrolase activity"/>
    <property type="evidence" value="ECO:0007669"/>
    <property type="project" value="UniProtKB-KW"/>
</dbReference>
<evidence type="ECO:0000256" key="10">
    <source>
        <dbReference type="ARBA" id="ARBA00023128"/>
    </source>
</evidence>
<dbReference type="Pfam" id="PF00271">
    <property type="entry name" value="Helicase_C"/>
    <property type="match status" value="1"/>
</dbReference>
<dbReference type="OrthoDB" id="6692397at2759"/>
<dbReference type="AlphaFoldDB" id="A0A9P7YHS9"/>
<comment type="cofactor">
    <cofactor evidence="1">
        <name>Mn(2+)</name>
        <dbReference type="ChEBI" id="CHEBI:29035"/>
    </cofactor>
</comment>
<gene>
    <name evidence="14" type="ORF">BJ875DRAFT_27422</name>
</gene>
<keyword evidence="15" id="KW-1185">Reference proteome</keyword>
<dbReference type="Pfam" id="PF22527">
    <property type="entry name" value="DEXQc_Suv3"/>
    <property type="match status" value="1"/>
</dbReference>
<dbReference type="SUPFAM" id="SSF52540">
    <property type="entry name" value="P-loop containing nucleoside triphosphate hydrolases"/>
    <property type="match status" value="1"/>
</dbReference>
<keyword evidence="5" id="KW-0547">Nucleotide-binding</keyword>
<feature type="compositionally biased region" description="Basic and acidic residues" evidence="12">
    <location>
        <begin position="63"/>
        <end position="72"/>
    </location>
</feature>
<dbReference type="InterPro" id="IPR001650">
    <property type="entry name" value="Helicase_C-like"/>
</dbReference>
<dbReference type="FunFam" id="3.40.50.300:FF:000269">
    <property type="entry name" value="ATP-dependent RNA helicase SUPV3L1, mitochondrial"/>
    <property type="match status" value="1"/>
</dbReference>
<dbReference type="CDD" id="cd18805">
    <property type="entry name" value="SF2_C_suv3"/>
    <property type="match status" value="1"/>
</dbReference>
<feature type="domain" description="Helicase C-terminal" evidence="13">
    <location>
        <begin position="369"/>
        <end position="526"/>
    </location>
</feature>
<dbReference type="PANTHER" id="PTHR12131">
    <property type="entry name" value="ATP-DEPENDENT RNA AND DNA HELICASE"/>
    <property type="match status" value="1"/>
</dbReference>
<keyword evidence="10" id="KW-0496">Mitochondrion</keyword>
<feature type="region of interest" description="Disordered" evidence="12">
    <location>
        <begin position="33"/>
        <end position="78"/>
    </location>
</feature>
<dbReference type="InterPro" id="IPR044774">
    <property type="entry name" value="Suv3_DEXQc"/>
</dbReference>
<dbReference type="GO" id="GO:0045025">
    <property type="term" value="C:mitochondrial degradosome"/>
    <property type="evidence" value="ECO:0007669"/>
    <property type="project" value="TreeGrafter"/>
</dbReference>
<dbReference type="Gene3D" id="1.20.272.40">
    <property type="match status" value="1"/>
</dbReference>
<dbReference type="Pfam" id="PF12513">
    <property type="entry name" value="SUV3_C"/>
    <property type="match status" value="1"/>
</dbReference>
<evidence type="ECO:0000256" key="4">
    <source>
        <dbReference type="ARBA" id="ARBA00012552"/>
    </source>
</evidence>
<evidence type="ECO:0000256" key="8">
    <source>
        <dbReference type="ARBA" id="ARBA00022840"/>
    </source>
</evidence>
<dbReference type="CDD" id="cd17913">
    <property type="entry name" value="DEXQc_Suv3"/>
    <property type="match status" value="1"/>
</dbReference>